<dbReference type="Gene3D" id="3.30.70.1230">
    <property type="entry name" value="Nucleotide cyclase"/>
    <property type="match status" value="1"/>
</dbReference>
<dbReference type="PANTHER" id="PTHR43081">
    <property type="entry name" value="ADENYLATE CYCLASE, TERMINAL-DIFFERENTIATION SPECIFIC-RELATED"/>
    <property type="match status" value="1"/>
</dbReference>
<keyword evidence="2" id="KW-1133">Transmembrane helix</keyword>
<dbReference type="SUPFAM" id="SSF52964">
    <property type="entry name" value="TolB, N-terminal domain"/>
    <property type="match status" value="1"/>
</dbReference>
<protein>
    <submittedName>
        <fullName evidence="4">TolB-like protein/class 3 adenylate cyclase</fullName>
    </submittedName>
</protein>
<dbReference type="InterPro" id="IPR019734">
    <property type="entry name" value="TPR_rpt"/>
</dbReference>
<keyword evidence="2" id="KW-0812">Transmembrane</keyword>
<dbReference type="InterPro" id="IPR050697">
    <property type="entry name" value="Adenylyl/Guanylyl_Cyclase_3/4"/>
</dbReference>
<dbReference type="AlphaFoldDB" id="A0A841PAX2"/>
<dbReference type="Gene3D" id="1.25.40.10">
    <property type="entry name" value="Tetratricopeptide repeat domain"/>
    <property type="match status" value="2"/>
</dbReference>
<reference evidence="4 5" key="1">
    <citation type="submission" date="2020-08" db="EMBL/GenBank/DDBJ databases">
        <title>Genomic Encyclopedia of Type Strains, Phase IV (KMG-IV): sequencing the most valuable type-strain genomes for metagenomic binning, comparative biology and taxonomic classification.</title>
        <authorList>
            <person name="Goeker M."/>
        </authorList>
    </citation>
    <scope>NUCLEOTIDE SEQUENCE [LARGE SCALE GENOMIC DNA]</scope>
    <source>
        <strain evidence="4 5">DSM 100039</strain>
    </source>
</reference>
<name>A0A841PAX2_9HYPH</name>
<dbReference type="CDD" id="cd07302">
    <property type="entry name" value="CHD"/>
    <property type="match status" value="1"/>
</dbReference>
<feature type="transmembrane region" description="Helical" evidence="2">
    <location>
        <begin position="192"/>
        <end position="212"/>
    </location>
</feature>
<dbReference type="GO" id="GO:0004016">
    <property type="term" value="F:adenylate cyclase activity"/>
    <property type="evidence" value="ECO:0007669"/>
    <property type="project" value="UniProtKB-ARBA"/>
</dbReference>
<dbReference type="Gene3D" id="3.40.50.10070">
    <property type="entry name" value="TolB, N-terminal domain"/>
    <property type="match status" value="1"/>
</dbReference>
<dbReference type="SUPFAM" id="SSF48452">
    <property type="entry name" value="TPR-like"/>
    <property type="match status" value="1"/>
</dbReference>
<dbReference type="Gene3D" id="1.25.10.10">
    <property type="entry name" value="Leucine-rich Repeat Variant"/>
    <property type="match status" value="1"/>
</dbReference>
<accession>A0A841PAX2</accession>
<organism evidence="4 5">
    <name type="scientific">Mesorhizobium sangaii</name>
    <dbReference type="NCBI Taxonomy" id="505389"/>
    <lineage>
        <taxon>Bacteria</taxon>
        <taxon>Pseudomonadati</taxon>
        <taxon>Pseudomonadota</taxon>
        <taxon>Alphaproteobacteria</taxon>
        <taxon>Hyphomicrobiales</taxon>
        <taxon>Phyllobacteriaceae</taxon>
        <taxon>Mesorhizobium</taxon>
    </lineage>
</organism>
<dbReference type="InterPro" id="IPR011990">
    <property type="entry name" value="TPR-like_helical_dom_sf"/>
</dbReference>
<evidence type="ECO:0000259" key="3">
    <source>
        <dbReference type="PROSITE" id="PS50125"/>
    </source>
</evidence>
<feature type="domain" description="Guanylate cyclase" evidence="3">
    <location>
        <begin position="7"/>
        <end position="122"/>
    </location>
</feature>
<dbReference type="InterPro" id="IPR004155">
    <property type="entry name" value="PBS_lyase_HEAT"/>
</dbReference>
<dbReference type="PROSITE" id="PS50005">
    <property type="entry name" value="TPR"/>
    <property type="match status" value="1"/>
</dbReference>
<proteinExistence type="predicted"/>
<dbReference type="Pfam" id="PF03130">
    <property type="entry name" value="HEAT_PBS"/>
    <property type="match status" value="1"/>
</dbReference>
<sequence>MERRLAAILAADVVGYSRLMEANEADTLARLKSTRDNLIDPKIAAHRGRIVKLMGDGALIEFSSVVDAVGCAVEIQRTMAECNAELPKEKQLEFRIGVNLGDVIVEGQDIYGDGVNVAARLEGLAEPGGVLISGSAFDQVERKLDFEFEFSGEQKLKNIENPVRLYRVGPWARAASGTVPAKRKRHIGWRRLTVAATALILIAGGVALWKVVGDRSGPLVQVASKERMALPLPDKPSIAVLPFANMSSEAGQEHFTDGMTDDLITDLSKISGLFVISRNSTFVYKGKAVKISQVAEELGVRYVLEGSVQRAGDRLRVNAQLIDALSGGHVWANRFDGNVADIFAAQDVFVAKIVGALKVNLTTTTKTEIARAKPDNIAAKEAFEEGWSLYLRYNAKDTAAAITSLKKATELDPEYGRAYAALALAYFRVVESLWGKELGRDEPYFWWGAYDYVELAKKYPTSLSYTVEALRDVYQGLAEDARRNAGRAIALDPNDPEAHIATAWALTISGEPAEALNFVATAMRLNPNYPSHYVLARGLALFAMGDLKQAAEVFGEGVRRNPDATALFLPLSSVLAQLGRREDARQMLLKFRPGLDQKGLENLPDTLPLSFKWDYEHTSVPERLNDGVRIAALPLVVTVTSLETELETGGPISQLYAVKRLGWFGPAALQAVPALIEALKVEYLRREAVKALGKIGPPARAAIPALVALQNEALVGIYAKDALSKIKGN</sequence>
<keyword evidence="1" id="KW-0802">TPR repeat</keyword>
<dbReference type="PROSITE" id="PS50125">
    <property type="entry name" value="GUANYLATE_CYCLASE_2"/>
    <property type="match status" value="1"/>
</dbReference>
<evidence type="ECO:0000313" key="5">
    <source>
        <dbReference type="Proteomes" id="UP000556329"/>
    </source>
</evidence>
<evidence type="ECO:0000313" key="4">
    <source>
        <dbReference type="EMBL" id="MBB6412444.1"/>
    </source>
</evidence>
<dbReference type="SMART" id="SM00028">
    <property type="entry name" value="TPR"/>
    <property type="match status" value="3"/>
</dbReference>
<gene>
    <name evidence="4" type="ORF">HNQ71_005134</name>
</gene>
<dbReference type="Pfam" id="PF13432">
    <property type="entry name" value="TPR_16"/>
    <property type="match status" value="2"/>
</dbReference>
<dbReference type="SUPFAM" id="SSF55073">
    <property type="entry name" value="Nucleotide cyclase"/>
    <property type="match status" value="1"/>
</dbReference>
<dbReference type="SMART" id="SM00567">
    <property type="entry name" value="EZ_HEAT"/>
    <property type="match status" value="2"/>
</dbReference>
<dbReference type="InterPro" id="IPR029787">
    <property type="entry name" value="Nucleotide_cyclase"/>
</dbReference>
<dbReference type="InterPro" id="IPR011989">
    <property type="entry name" value="ARM-like"/>
</dbReference>
<dbReference type="GO" id="GO:0035556">
    <property type="term" value="P:intracellular signal transduction"/>
    <property type="evidence" value="ECO:0007669"/>
    <property type="project" value="InterPro"/>
</dbReference>
<dbReference type="InterPro" id="IPR001054">
    <property type="entry name" value="A/G_cyclase"/>
</dbReference>
<dbReference type="EMBL" id="JACHEF010000005">
    <property type="protein sequence ID" value="MBB6412444.1"/>
    <property type="molecule type" value="Genomic_DNA"/>
</dbReference>
<comment type="caution">
    <text evidence="4">The sequence shown here is derived from an EMBL/GenBank/DDBJ whole genome shotgun (WGS) entry which is preliminary data.</text>
</comment>
<dbReference type="RefSeq" id="WP_184875389.1">
    <property type="nucleotide sequence ID" value="NZ_JACHEF010000005.1"/>
</dbReference>
<feature type="repeat" description="TPR" evidence="1">
    <location>
        <begin position="531"/>
        <end position="564"/>
    </location>
</feature>
<dbReference type="Proteomes" id="UP000556329">
    <property type="component" value="Unassembled WGS sequence"/>
</dbReference>
<evidence type="ECO:0000256" key="2">
    <source>
        <dbReference type="SAM" id="Phobius"/>
    </source>
</evidence>
<keyword evidence="2" id="KW-0472">Membrane</keyword>
<dbReference type="GO" id="GO:0006171">
    <property type="term" value="P:cAMP biosynthetic process"/>
    <property type="evidence" value="ECO:0007669"/>
    <property type="project" value="TreeGrafter"/>
</dbReference>
<keyword evidence="5" id="KW-1185">Reference proteome</keyword>
<dbReference type="PANTHER" id="PTHR43081:SF19">
    <property type="entry name" value="PH-SENSITIVE ADENYLATE CYCLASE RV1264"/>
    <property type="match status" value="1"/>
</dbReference>
<evidence type="ECO:0000256" key="1">
    <source>
        <dbReference type="PROSITE-ProRule" id="PRU00339"/>
    </source>
</evidence>
<dbReference type="Pfam" id="PF00211">
    <property type="entry name" value="Guanylate_cyc"/>
    <property type="match status" value="1"/>
</dbReference>